<dbReference type="OrthoDB" id="1014144at2"/>
<feature type="transmembrane region" description="Helical" evidence="1">
    <location>
        <begin position="205"/>
        <end position="221"/>
    </location>
</feature>
<dbReference type="Proteomes" id="UP000237608">
    <property type="component" value="Unassembled WGS sequence"/>
</dbReference>
<feature type="transmembrane region" description="Helical" evidence="1">
    <location>
        <begin position="448"/>
        <end position="470"/>
    </location>
</feature>
<feature type="transmembrane region" description="Helical" evidence="1">
    <location>
        <begin position="168"/>
        <end position="185"/>
    </location>
</feature>
<feature type="transmembrane region" description="Helical" evidence="1">
    <location>
        <begin position="347"/>
        <end position="368"/>
    </location>
</feature>
<dbReference type="EMBL" id="MSCL01000001">
    <property type="protein sequence ID" value="PQJ75467.1"/>
    <property type="molecule type" value="Genomic_DNA"/>
</dbReference>
<accession>A0A2S7WD07</accession>
<feature type="transmembrane region" description="Helical" evidence="1">
    <location>
        <begin position="103"/>
        <end position="129"/>
    </location>
</feature>
<feature type="transmembrane region" description="Helical" evidence="1">
    <location>
        <begin position="23"/>
        <end position="50"/>
    </location>
</feature>
<keyword evidence="1" id="KW-0812">Transmembrane</keyword>
<organism evidence="2 3">
    <name type="scientific">Polaribacter gangjinensis</name>
    <dbReference type="NCBI Taxonomy" id="574710"/>
    <lineage>
        <taxon>Bacteria</taxon>
        <taxon>Pseudomonadati</taxon>
        <taxon>Bacteroidota</taxon>
        <taxon>Flavobacteriia</taxon>
        <taxon>Flavobacteriales</taxon>
        <taxon>Flavobacteriaceae</taxon>
    </lineage>
</organism>
<gene>
    <name evidence="2" type="ORF">BTO13_09580</name>
</gene>
<dbReference type="Pfam" id="PF18940">
    <property type="entry name" value="DUF5687"/>
    <property type="match status" value="1"/>
</dbReference>
<protein>
    <submittedName>
        <fullName evidence="2">Uncharacterized protein</fullName>
    </submittedName>
</protein>
<keyword evidence="3" id="KW-1185">Reference proteome</keyword>
<feature type="transmembrane region" description="Helical" evidence="1">
    <location>
        <begin position="62"/>
        <end position="82"/>
    </location>
</feature>
<proteinExistence type="predicted"/>
<feature type="transmembrane region" description="Helical" evidence="1">
    <location>
        <begin position="419"/>
        <end position="442"/>
    </location>
</feature>
<comment type="caution">
    <text evidence="2">The sequence shown here is derived from an EMBL/GenBank/DDBJ whole genome shotgun (WGS) entry which is preliminary data.</text>
</comment>
<evidence type="ECO:0000313" key="2">
    <source>
        <dbReference type="EMBL" id="PQJ75467.1"/>
    </source>
</evidence>
<evidence type="ECO:0000256" key="1">
    <source>
        <dbReference type="SAM" id="Phobius"/>
    </source>
</evidence>
<sequence>MIAHFLKLEWKQYFRSSYWQKSIFLNILLAFFALYFMASFLIIGIGGYFILKEQFPDQDPLFLVNGFLLYFIIGDLIFRYIMQKLPVMNIKPLLLLPIPKNTIVHFILVKSSFSFFNIFSLFFFIPFSVVLIKEGYGTSGVLGWLFSMILLTQMANYFNFLINKNNQVLVGLIVLLFAGYLIHYFDVFNLAGFVGEGFDAVYQNPIYVLIFLVLLLFLYQLNYKQLRNEVYLDALISAKVKEASSVDLSFTNRFGDIAPFIKNDLRLMMRNKRTKSSLWMLLMGLFYGLIFYTQPIYLKMEFMFVFVGIFSTGIFLMNFGQFIPAWDSSYYKMLMSQNIKYERYLKSKFMIMTISVVILFVLGIPYVYFGWKILAVHFAAMIYNIGVNTHVIMFGGSFNRKKINLDEKAAFNYQGTGAVQWLIGIPLMIFPMALFGLMNWLINFESAVITLLILGFAGIAFHQQIMNFITKKYQESKYKMIHAFNQEN</sequence>
<name>A0A2S7WD07_9FLAO</name>
<keyword evidence="1" id="KW-0472">Membrane</keyword>
<feature type="transmembrane region" description="Helical" evidence="1">
    <location>
        <begin position="303"/>
        <end position="326"/>
    </location>
</feature>
<reference evidence="2 3" key="1">
    <citation type="submission" date="2016-12" db="EMBL/GenBank/DDBJ databases">
        <title>Trade-off between light-utilization and light-protection in marine flavobacteria.</title>
        <authorList>
            <person name="Kumagai Y."/>
            <person name="Yoshizawa S."/>
            <person name="Kogure K."/>
            <person name="Iwasaki W."/>
        </authorList>
    </citation>
    <scope>NUCLEOTIDE SEQUENCE [LARGE SCALE GENOMIC DNA]</scope>
    <source>
        <strain evidence="2 3">KCTC 22729</strain>
    </source>
</reference>
<dbReference type="RefSeq" id="WP_105046608.1">
    <property type="nucleotide sequence ID" value="NZ_CP150662.1"/>
</dbReference>
<dbReference type="AlphaFoldDB" id="A0A2S7WD07"/>
<evidence type="ECO:0000313" key="3">
    <source>
        <dbReference type="Proteomes" id="UP000237608"/>
    </source>
</evidence>
<keyword evidence="1" id="KW-1133">Transmembrane helix</keyword>
<feature type="transmembrane region" description="Helical" evidence="1">
    <location>
        <begin position="141"/>
        <end position="161"/>
    </location>
</feature>
<feature type="transmembrane region" description="Helical" evidence="1">
    <location>
        <begin position="374"/>
        <end position="398"/>
    </location>
</feature>
<feature type="transmembrane region" description="Helical" evidence="1">
    <location>
        <begin position="278"/>
        <end position="297"/>
    </location>
</feature>
<dbReference type="InterPro" id="IPR043742">
    <property type="entry name" value="DUF5687"/>
</dbReference>